<dbReference type="Proteomes" id="UP001153269">
    <property type="component" value="Unassembled WGS sequence"/>
</dbReference>
<dbReference type="EMBL" id="CADEAL010000329">
    <property type="protein sequence ID" value="CAB1418519.1"/>
    <property type="molecule type" value="Genomic_DNA"/>
</dbReference>
<proteinExistence type="predicted"/>
<accession>A0A9N7YBR0</accession>
<evidence type="ECO:0000313" key="2">
    <source>
        <dbReference type="EMBL" id="CAB1418519.1"/>
    </source>
</evidence>
<protein>
    <submittedName>
        <fullName evidence="2">Uncharacterized protein</fullName>
    </submittedName>
</protein>
<gene>
    <name evidence="2" type="ORF">PLEPLA_LOCUS6345</name>
</gene>
<evidence type="ECO:0000313" key="3">
    <source>
        <dbReference type="Proteomes" id="UP001153269"/>
    </source>
</evidence>
<reference evidence="2" key="1">
    <citation type="submission" date="2020-03" db="EMBL/GenBank/DDBJ databases">
        <authorList>
            <person name="Weist P."/>
        </authorList>
    </citation>
    <scope>NUCLEOTIDE SEQUENCE</scope>
</reference>
<organism evidence="2 3">
    <name type="scientific">Pleuronectes platessa</name>
    <name type="common">European plaice</name>
    <dbReference type="NCBI Taxonomy" id="8262"/>
    <lineage>
        <taxon>Eukaryota</taxon>
        <taxon>Metazoa</taxon>
        <taxon>Chordata</taxon>
        <taxon>Craniata</taxon>
        <taxon>Vertebrata</taxon>
        <taxon>Euteleostomi</taxon>
        <taxon>Actinopterygii</taxon>
        <taxon>Neopterygii</taxon>
        <taxon>Teleostei</taxon>
        <taxon>Neoteleostei</taxon>
        <taxon>Acanthomorphata</taxon>
        <taxon>Carangaria</taxon>
        <taxon>Pleuronectiformes</taxon>
        <taxon>Pleuronectoidei</taxon>
        <taxon>Pleuronectidae</taxon>
        <taxon>Pleuronectes</taxon>
    </lineage>
</organism>
<name>A0A9N7YBR0_PLEPL</name>
<comment type="caution">
    <text evidence="2">The sequence shown here is derived from an EMBL/GenBank/DDBJ whole genome shotgun (WGS) entry which is preliminary data.</text>
</comment>
<evidence type="ECO:0000256" key="1">
    <source>
        <dbReference type="SAM" id="MobiDB-lite"/>
    </source>
</evidence>
<sequence>MWVFESCSQRQSLQGWGLVLLSVSTLCLFHGGGGLEVRTTGGESGQNASGFSVPLVLLLTEIGVAQDGANEETPPAPTAEHEEDNTLGYTGLSVREESIRRLGDGCKSGQHLLPGLRRVV</sequence>
<dbReference type="AlphaFoldDB" id="A0A9N7YBR0"/>
<keyword evidence="3" id="KW-1185">Reference proteome</keyword>
<feature type="region of interest" description="Disordered" evidence="1">
    <location>
        <begin position="66"/>
        <end position="90"/>
    </location>
</feature>